<evidence type="ECO:0000256" key="1">
    <source>
        <dbReference type="ARBA" id="ARBA00004141"/>
    </source>
</evidence>
<dbReference type="PANTHER" id="PTHR21016:SF1">
    <property type="entry name" value="TM2 DOMAIN-CONTAINING PROTEIN 1"/>
    <property type="match status" value="1"/>
</dbReference>
<evidence type="ECO:0000256" key="7">
    <source>
        <dbReference type="ARBA" id="ARBA00023180"/>
    </source>
</evidence>
<accession>A0AAV4D917</accession>
<name>A0AAV4D917_9GAST</name>
<reference evidence="10 11" key="1">
    <citation type="journal article" date="2021" name="Elife">
        <title>Chloroplast acquisition without the gene transfer in kleptoplastic sea slugs, Plakobranchus ocellatus.</title>
        <authorList>
            <person name="Maeda T."/>
            <person name="Takahashi S."/>
            <person name="Yoshida T."/>
            <person name="Shimamura S."/>
            <person name="Takaki Y."/>
            <person name="Nagai Y."/>
            <person name="Toyoda A."/>
            <person name="Suzuki Y."/>
            <person name="Arimoto A."/>
            <person name="Ishii H."/>
            <person name="Satoh N."/>
            <person name="Nishiyama T."/>
            <person name="Hasebe M."/>
            <person name="Maruyama T."/>
            <person name="Minagawa J."/>
            <person name="Obokata J."/>
            <person name="Shigenobu S."/>
        </authorList>
    </citation>
    <scope>NUCLEOTIDE SEQUENCE [LARGE SCALE GENOMIC DNA]</scope>
</reference>
<evidence type="ECO:0000256" key="4">
    <source>
        <dbReference type="ARBA" id="ARBA00022729"/>
    </source>
</evidence>
<protein>
    <submittedName>
        <fullName evidence="10">Tm2 domain-containing protein</fullName>
    </submittedName>
</protein>
<keyword evidence="11" id="KW-1185">Reference proteome</keyword>
<feature type="signal peptide" evidence="8">
    <location>
        <begin position="1"/>
        <end position="28"/>
    </location>
</feature>
<feature type="chain" id="PRO_5043685710" evidence="8">
    <location>
        <begin position="29"/>
        <end position="139"/>
    </location>
</feature>
<evidence type="ECO:0000313" key="10">
    <source>
        <dbReference type="EMBL" id="GFO40742.1"/>
    </source>
</evidence>
<dbReference type="Pfam" id="PF05154">
    <property type="entry name" value="TM2"/>
    <property type="match status" value="1"/>
</dbReference>
<keyword evidence="4 8" id="KW-0732">Signal</keyword>
<dbReference type="AlphaFoldDB" id="A0AAV4D917"/>
<organism evidence="10 11">
    <name type="scientific">Plakobranchus ocellatus</name>
    <dbReference type="NCBI Taxonomy" id="259542"/>
    <lineage>
        <taxon>Eukaryota</taxon>
        <taxon>Metazoa</taxon>
        <taxon>Spiralia</taxon>
        <taxon>Lophotrochozoa</taxon>
        <taxon>Mollusca</taxon>
        <taxon>Gastropoda</taxon>
        <taxon>Heterobranchia</taxon>
        <taxon>Euthyneura</taxon>
        <taxon>Panpulmonata</taxon>
        <taxon>Sacoglossa</taxon>
        <taxon>Placobranchoidea</taxon>
        <taxon>Plakobranchidae</taxon>
        <taxon>Plakobranchus</taxon>
    </lineage>
</organism>
<dbReference type="EMBL" id="BLXT01007636">
    <property type="protein sequence ID" value="GFO40742.1"/>
    <property type="molecule type" value="Genomic_DNA"/>
</dbReference>
<dbReference type="Proteomes" id="UP000735302">
    <property type="component" value="Unassembled WGS sequence"/>
</dbReference>
<gene>
    <name evidence="10" type="ORF">PoB_006724700</name>
</gene>
<evidence type="ECO:0000256" key="8">
    <source>
        <dbReference type="SAM" id="SignalP"/>
    </source>
</evidence>
<dbReference type="InterPro" id="IPR007829">
    <property type="entry name" value="TM2"/>
</dbReference>
<evidence type="ECO:0000256" key="5">
    <source>
        <dbReference type="ARBA" id="ARBA00022989"/>
    </source>
</evidence>
<evidence type="ECO:0000313" key="11">
    <source>
        <dbReference type="Proteomes" id="UP000735302"/>
    </source>
</evidence>
<keyword evidence="7" id="KW-0325">Glycoprotein</keyword>
<evidence type="ECO:0000259" key="9">
    <source>
        <dbReference type="Pfam" id="PF05154"/>
    </source>
</evidence>
<dbReference type="InterPro" id="IPR050932">
    <property type="entry name" value="TM2D1-3-like"/>
</dbReference>
<comment type="caution">
    <text evidence="10">The sequence shown here is derived from an EMBL/GenBank/DDBJ whole genome shotgun (WGS) entry which is preliminary data.</text>
</comment>
<evidence type="ECO:0000256" key="2">
    <source>
        <dbReference type="ARBA" id="ARBA00008284"/>
    </source>
</evidence>
<comment type="similarity">
    <text evidence="2">Belongs to the TM2 family.</text>
</comment>
<dbReference type="PANTHER" id="PTHR21016">
    <property type="entry name" value="BETA-AMYLOID BINDING PROTEIN-RELATED"/>
    <property type="match status" value="1"/>
</dbReference>
<feature type="domain" description="TM2" evidence="9">
    <location>
        <begin position="109"/>
        <end position="138"/>
    </location>
</feature>
<keyword evidence="5" id="KW-1133">Transmembrane helix</keyword>
<comment type="subcellular location">
    <subcellularLocation>
        <location evidence="1">Membrane</location>
        <topology evidence="1">Multi-pass membrane protein</topology>
    </subcellularLocation>
</comment>
<dbReference type="GO" id="GO:0016020">
    <property type="term" value="C:membrane"/>
    <property type="evidence" value="ECO:0007669"/>
    <property type="project" value="UniProtKB-SubCell"/>
</dbReference>
<sequence>MSLDPDLPRKDMYSVLLVILPVVTQTLASTVEGHQDSEEDSLKACSDLLIGQYLCGEPEIDPKTQSIQGCSKDTRTGYVWCTPAPGVTCNGLHKNGTFPKNVPCEWTNGQSFETALLLSIFLGMFGVDRFYLGYPALGE</sequence>
<keyword evidence="6" id="KW-0472">Membrane</keyword>
<proteinExistence type="inferred from homology"/>
<keyword evidence="3" id="KW-0812">Transmembrane</keyword>
<evidence type="ECO:0000256" key="3">
    <source>
        <dbReference type="ARBA" id="ARBA00022692"/>
    </source>
</evidence>
<evidence type="ECO:0000256" key="6">
    <source>
        <dbReference type="ARBA" id="ARBA00023136"/>
    </source>
</evidence>